<gene>
    <name evidence="6" type="ORF">BU14_0172s0023</name>
</gene>
<dbReference type="InterPro" id="IPR017853">
    <property type="entry name" value="GH"/>
</dbReference>
<keyword evidence="3 4" id="KW-0624">Polysaccharide degradation</keyword>
<evidence type="ECO:0000313" key="7">
    <source>
        <dbReference type="Proteomes" id="UP000218209"/>
    </source>
</evidence>
<dbReference type="EC" id="3.2.1.2" evidence="4"/>
<dbReference type="AlphaFoldDB" id="A0A1X6P7H8"/>
<evidence type="ECO:0000256" key="1">
    <source>
        <dbReference type="ARBA" id="ARBA00005652"/>
    </source>
</evidence>
<comment type="catalytic activity">
    <reaction evidence="4">
        <text>Hydrolysis of (1-&gt;4)-alpha-D-glucosidic linkages in polysaccharides so as to remove successive maltose units from the non-reducing ends of the chains.</text>
        <dbReference type="EC" id="3.2.1.2"/>
    </reaction>
</comment>
<evidence type="ECO:0000256" key="2">
    <source>
        <dbReference type="ARBA" id="ARBA00023277"/>
    </source>
</evidence>
<feature type="compositionally biased region" description="Low complexity" evidence="5">
    <location>
        <begin position="1"/>
        <end position="31"/>
    </location>
</feature>
<dbReference type="PRINTS" id="PR00750">
    <property type="entry name" value="BETAAMYLASE"/>
</dbReference>
<reference evidence="6 7" key="1">
    <citation type="submission" date="2017-03" db="EMBL/GenBank/DDBJ databases">
        <title>WGS assembly of Porphyra umbilicalis.</title>
        <authorList>
            <person name="Brawley S.H."/>
            <person name="Blouin N.A."/>
            <person name="Ficko-Blean E."/>
            <person name="Wheeler G.L."/>
            <person name="Lohr M."/>
            <person name="Goodson H.V."/>
            <person name="Jenkins J.W."/>
            <person name="Blaby-Haas C.E."/>
            <person name="Helliwell K.E."/>
            <person name="Chan C."/>
            <person name="Marriage T."/>
            <person name="Bhattacharya D."/>
            <person name="Klein A.S."/>
            <person name="Badis Y."/>
            <person name="Brodie J."/>
            <person name="Cao Y."/>
            <person name="Collen J."/>
            <person name="Dittami S.M."/>
            <person name="Gachon C.M."/>
            <person name="Green B.R."/>
            <person name="Karpowicz S."/>
            <person name="Kim J.W."/>
            <person name="Kudahl U."/>
            <person name="Lin S."/>
            <person name="Michel G."/>
            <person name="Mittag M."/>
            <person name="Olson B.J."/>
            <person name="Pangilinan J."/>
            <person name="Peng Y."/>
            <person name="Qiu H."/>
            <person name="Shu S."/>
            <person name="Singer J.T."/>
            <person name="Smith A.G."/>
            <person name="Sprecher B.N."/>
            <person name="Wagner V."/>
            <person name="Wang W."/>
            <person name="Wang Z.-Y."/>
            <person name="Yan J."/>
            <person name="Yarish C."/>
            <person name="Zoeuner-Riek S."/>
            <person name="Zhuang Y."/>
            <person name="Zou Y."/>
            <person name="Lindquist E.A."/>
            <person name="Grimwood J."/>
            <person name="Barry K."/>
            <person name="Rokhsar D.S."/>
            <person name="Schmutz J."/>
            <person name="Stiller J.W."/>
            <person name="Grossman A.R."/>
            <person name="Prochnik S.E."/>
        </authorList>
    </citation>
    <scope>NUCLEOTIDE SEQUENCE [LARGE SCALE GENOMIC DNA]</scope>
    <source>
        <strain evidence="6">4086291</strain>
    </source>
</reference>
<feature type="region of interest" description="Disordered" evidence="5">
    <location>
        <begin position="1"/>
        <end position="53"/>
    </location>
</feature>
<name>A0A1X6P7H8_PORUM</name>
<organism evidence="6 7">
    <name type="scientific">Porphyra umbilicalis</name>
    <name type="common">Purple laver</name>
    <name type="synonym">Red alga</name>
    <dbReference type="NCBI Taxonomy" id="2786"/>
    <lineage>
        <taxon>Eukaryota</taxon>
        <taxon>Rhodophyta</taxon>
        <taxon>Bangiophyceae</taxon>
        <taxon>Bangiales</taxon>
        <taxon>Bangiaceae</taxon>
        <taxon>Porphyra</taxon>
    </lineage>
</organism>
<dbReference type="Pfam" id="PF01373">
    <property type="entry name" value="Glyco_hydro_14"/>
    <property type="match status" value="2"/>
</dbReference>
<keyword evidence="4" id="KW-0378">Hydrolase</keyword>
<proteinExistence type="inferred from homology"/>
<dbReference type="GO" id="GO:0000272">
    <property type="term" value="P:polysaccharide catabolic process"/>
    <property type="evidence" value="ECO:0007669"/>
    <property type="project" value="UniProtKB-KW"/>
</dbReference>
<dbReference type="Proteomes" id="UP000218209">
    <property type="component" value="Unassembled WGS sequence"/>
</dbReference>
<sequence>MDSVAASDSDAASDGSGASPAASSAAVSDGASSGGGGSPARARSPSPSALSASSMFGSGAFTPLPPDSPLGRRCSGDGIVGSGVGGAAAAAAAAAGATAATPVPAGPGVPVFVALPPDALLPGAAAAAAARPDHLATLSAAGVAGVAVDLWWGAIEPAPRAYDWAAAVAVVRAAARVGLGVQANLCFHTPPPLAARAAAAVAGGDGGGGGDETDTYRHGGAEREEALPGPGAPLPPWVVTAATAADAWPVDGDGRVYMQCLSPATDTVPFLPRGGPPRGAAVPRSHPPPAGSWTAPGVGAFVCHDRRSAAAAAAAADAAGVPRGWASPPPAAAAGGASSPPWGAPYWASRGGAAATPPGRFFLGWYGTALGDHADRLLFAARVAAVEAGAAPTLRLVLRLPAVGWWRNTAARAAEATAGYPHLPALWDGADASAAWPVDPYVAVAAVAACHAAEVCLAGGADARTADAFYWAARAAPEALAADVAAAAASRGVRFGAASTPLWGGGRAPAASAGGGGGGDREAALPTKAAVGDWPGVCGHAEGCASPACAVAAYAQVVRTFRAVPRAARGTYVVERLPVGGLGGAALAALAKFIRRMRAL</sequence>
<evidence type="ECO:0000256" key="5">
    <source>
        <dbReference type="SAM" id="MobiDB-lite"/>
    </source>
</evidence>
<protein>
    <recommendedName>
        <fullName evidence="4">Beta-amylase</fullName>
        <ecNumber evidence="4">3.2.1.2</ecNumber>
    </recommendedName>
</protein>
<evidence type="ECO:0000313" key="6">
    <source>
        <dbReference type="EMBL" id="OSX76841.1"/>
    </source>
</evidence>
<dbReference type="GO" id="GO:0016161">
    <property type="term" value="F:beta-amylase activity"/>
    <property type="evidence" value="ECO:0007669"/>
    <property type="project" value="InterPro"/>
</dbReference>
<accession>A0A1X6P7H8</accession>
<comment type="similarity">
    <text evidence="1 4">Belongs to the glycosyl hydrolase 14 family.</text>
</comment>
<dbReference type="SUPFAM" id="SSF51445">
    <property type="entry name" value="(Trans)glycosidases"/>
    <property type="match status" value="2"/>
</dbReference>
<evidence type="ECO:0000256" key="3">
    <source>
        <dbReference type="ARBA" id="ARBA00023326"/>
    </source>
</evidence>
<keyword evidence="2 4" id="KW-0119">Carbohydrate metabolism</keyword>
<dbReference type="InterPro" id="IPR001554">
    <property type="entry name" value="Glyco_hydro_14"/>
</dbReference>
<dbReference type="PANTHER" id="PTHR31352">
    <property type="entry name" value="BETA-AMYLASE 1, CHLOROPLASTIC"/>
    <property type="match status" value="1"/>
</dbReference>
<keyword evidence="4" id="KW-0326">Glycosidase</keyword>
<dbReference type="EMBL" id="KV918854">
    <property type="protein sequence ID" value="OSX76841.1"/>
    <property type="molecule type" value="Genomic_DNA"/>
</dbReference>
<dbReference type="Gene3D" id="3.20.20.80">
    <property type="entry name" value="Glycosidases"/>
    <property type="match status" value="2"/>
</dbReference>
<keyword evidence="7" id="KW-1185">Reference proteome</keyword>
<feature type="compositionally biased region" description="Low complexity" evidence="5">
    <location>
        <begin position="39"/>
        <end position="53"/>
    </location>
</feature>
<evidence type="ECO:0000256" key="4">
    <source>
        <dbReference type="RuleBase" id="RU000509"/>
    </source>
</evidence>
<dbReference type="PANTHER" id="PTHR31352:SF1">
    <property type="entry name" value="BETA-AMYLASE 3, CHLOROPLASTIC"/>
    <property type="match status" value="1"/>
</dbReference>